<evidence type="ECO:0000313" key="1">
    <source>
        <dbReference type="EMBL" id="CAG9563385.1"/>
    </source>
</evidence>
<protein>
    <submittedName>
        <fullName evidence="1">(African queen) hypothetical protein</fullName>
    </submittedName>
</protein>
<dbReference type="Pfam" id="PF13516">
    <property type="entry name" value="LRR_6"/>
    <property type="match status" value="2"/>
</dbReference>
<dbReference type="SUPFAM" id="SSF52047">
    <property type="entry name" value="RNI-like"/>
    <property type="match status" value="1"/>
</dbReference>
<dbReference type="PANTHER" id="PTHR24110:SF3">
    <property type="entry name" value="CENTROSOMAL PROTEIN OF 78 KDA"/>
    <property type="match status" value="1"/>
</dbReference>
<dbReference type="Gene3D" id="3.80.10.10">
    <property type="entry name" value="Ribonuclease Inhibitor"/>
    <property type="match status" value="2"/>
</dbReference>
<name>A0A8J2QIZ2_9NEOP</name>
<dbReference type="GO" id="GO:0036064">
    <property type="term" value="C:ciliary basal body"/>
    <property type="evidence" value="ECO:0007669"/>
    <property type="project" value="TreeGrafter"/>
</dbReference>
<evidence type="ECO:0000313" key="2">
    <source>
        <dbReference type="Proteomes" id="UP000789524"/>
    </source>
</evidence>
<dbReference type="PANTHER" id="PTHR24110">
    <property type="entry name" value="CENTROSOMAL PROTEIN OF 78 KDA"/>
    <property type="match status" value="1"/>
</dbReference>
<dbReference type="GO" id="GO:0005813">
    <property type="term" value="C:centrosome"/>
    <property type="evidence" value="ECO:0007669"/>
    <property type="project" value="TreeGrafter"/>
</dbReference>
<dbReference type="OrthoDB" id="197155at2759"/>
<keyword evidence="2" id="KW-1185">Reference proteome</keyword>
<proteinExistence type="predicted"/>
<dbReference type="PRINTS" id="PR02062">
    <property type="entry name" value="CENTROSOME78"/>
</dbReference>
<reference evidence="1" key="1">
    <citation type="submission" date="2021-09" db="EMBL/GenBank/DDBJ databases">
        <authorList>
            <person name="Martin H S."/>
        </authorList>
    </citation>
    <scope>NUCLEOTIDE SEQUENCE</scope>
</reference>
<dbReference type="EMBL" id="CAKASE010000049">
    <property type="protein sequence ID" value="CAG9563385.1"/>
    <property type="molecule type" value="Genomic_DNA"/>
</dbReference>
<dbReference type="SMART" id="SM00368">
    <property type="entry name" value="LRR_RI"/>
    <property type="match status" value="4"/>
</dbReference>
<dbReference type="InterPro" id="IPR026212">
    <property type="entry name" value="Cep78"/>
</dbReference>
<dbReference type="InterPro" id="IPR001611">
    <property type="entry name" value="Leu-rich_rpt"/>
</dbReference>
<comment type="caution">
    <text evidence="1">The sequence shown here is derived from an EMBL/GenBank/DDBJ whole genome shotgun (WGS) entry which is preliminary data.</text>
</comment>
<organism evidence="1 2">
    <name type="scientific">Danaus chrysippus</name>
    <name type="common">African queen</name>
    <dbReference type="NCBI Taxonomy" id="151541"/>
    <lineage>
        <taxon>Eukaryota</taxon>
        <taxon>Metazoa</taxon>
        <taxon>Ecdysozoa</taxon>
        <taxon>Arthropoda</taxon>
        <taxon>Hexapoda</taxon>
        <taxon>Insecta</taxon>
        <taxon>Pterygota</taxon>
        <taxon>Neoptera</taxon>
        <taxon>Endopterygota</taxon>
        <taxon>Lepidoptera</taxon>
        <taxon>Glossata</taxon>
        <taxon>Ditrysia</taxon>
        <taxon>Papilionoidea</taxon>
        <taxon>Nymphalidae</taxon>
        <taxon>Danainae</taxon>
        <taxon>Danaini</taxon>
        <taxon>Danaina</taxon>
        <taxon>Danaus</taxon>
        <taxon>Anosia</taxon>
    </lineage>
</organism>
<gene>
    <name evidence="1" type="ORF">DCHRY22_LOCUS4529</name>
</gene>
<dbReference type="AlphaFoldDB" id="A0A8J2QIZ2"/>
<dbReference type="Proteomes" id="UP000789524">
    <property type="component" value="Unassembled WGS sequence"/>
</dbReference>
<sequence>MVGKGDVKGSRIFHQCYLKCCKLQNLTPLTNVIPSSNGKVLDFCVDRIKYADWPPILNALSCDLSLHTVSIKCRQPVKTVLEHIDCERLAKTVNKRAVILTKFMLSNLIEAIAQLLSNTTLLSSLLIEGLPLRVPYLNSICEAILTNNSLQHLYLPRCSIGDAGCLAICKAVRCLPNILTMDLSGCELTATGVGYIADLIKYQKIHRYSENWVHTLRYRLPDLDTMAGLRRISLCGNNLGDIGKLFDVLADDLWIKAVDIQNCGLTEESSEAALQMMRSNTTLVILDMRHNPLIPTETLSKIRSALRENERGIGGQVDS</sequence>
<dbReference type="GO" id="GO:0044782">
    <property type="term" value="P:cilium organization"/>
    <property type="evidence" value="ECO:0007669"/>
    <property type="project" value="TreeGrafter"/>
</dbReference>
<accession>A0A8J2QIZ2</accession>
<dbReference type="InterPro" id="IPR032675">
    <property type="entry name" value="LRR_dom_sf"/>
</dbReference>